<organism evidence="1 2">
    <name type="scientific">Evansella cellulosilytica (strain ATCC 21833 / DSM 2522 / FERM P-1141 / JCM 9156 / N-4)</name>
    <name type="common">Bacillus cellulosilyticus</name>
    <dbReference type="NCBI Taxonomy" id="649639"/>
    <lineage>
        <taxon>Bacteria</taxon>
        <taxon>Bacillati</taxon>
        <taxon>Bacillota</taxon>
        <taxon>Bacilli</taxon>
        <taxon>Bacillales</taxon>
        <taxon>Bacillaceae</taxon>
        <taxon>Evansella</taxon>
    </lineage>
</organism>
<protein>
    <submittedName>
        <fullName evidence="1">Uncharacterized protein</fullName>
    </submittedName>
</protein>
<gene>
    <name evidence="1" type="ordered locus">Bcell_2238</name>
</gene>
<accession>E6TQI7</accession>
<evidence type="ECO:0000313" key="2">
    <source>
        <dbReference type="Proteomes" id="UP000001401"/>
    </source>
</evidence>
<proteinExistence type="predicted"/>
<dbReference type="OrthoDB" id="2937190at2"/>
<dbReference type="KEGG" id="bco:Bcell_2238"/>
<sequence>MKIDIGTKFEIASLIKDIYFGSDMLEITYVGEKTVKFTLSNNKGRGAMPIDHLKFLLKGNSLSKVINEDRIKEIEQMKHEQEHIV</sequence>
<dbReference type="Proteomes" id="UP000001401">
    <property type="component" value="Chromosome"/>
</dbReference>
<dbReference type="HOGENOM" id="CLU_2582395_0_0_9"/>
<dbReference type="EMBL" id="CP002394">
    <property type="protein sequence ID" value="ADU30498.1"/>
    <property type="molecule type" value="Genomic_DNA"/>
</dbReference>
<dbReference type="eggNOG" id="ENOG5030D3B">
    <property type="taxonomic scope" value="Bacteria"/>
</dbReference>
<reference evidence="1 2" key="1">
    <citation type="submission" date="2010-12" db="EMBL/GenBank/DDBJ databases">
        <title>Complete sequence of Bacillus cellulosilyticus DSM 2522.</title>
        <authorList>
            <consortium name="US DOE Joint Genome Institute"/>
            <person name="Lucas S."/>
            <person name="Copeland A."/>
            <person name="Lapidus A."/>
            <person name="Cheng J.-F."/>
            <person name="Bruce D."/>
            <person name="Goodwin L."/>
            <person name="Pitluck S."/>
            <person name="Chertkov O."/>
            <person name="Detter J.C."/>
            <person name="Han C."/>
            <person name="Tapia R."/>
            <person name="Land M."/>
            <person name="Hauser L."/>
            <person name="Jeffries C."/>
            <person name="Kyrpides N."/>
            <person name="Ivanova N."/>
            <person name="Mikhailova N."/>
            <person name="Brumm P."/>
            <person name="Mead D."/>
            <person name="Woyke T."/>
        </authorList>
    </citation>
    <scope>NUCLEOTIDE SEQUENCE [LARGE SCALE GENOMIC DNA]</scope>
    <source>
        <strain evidence="2">ATCC 21833 / DSM 2522 / FERM P-1141 / JCM 9156 / N-4</strain>
    </source>
</reference>
<dbReference type="RefSeq" id="WP_013488833.1">
    <property type="nucleotide sequence ID" value="NC_014829.1"/>
</dbReference>
<dbReference type="AlphaFoldDB" id="E6TQI7"/>
<name>E6TQI7_EVAC2</name>
<keyword evidence="2" id="KW-1185">Reference proteome</keyword>
<evidence type="ECO:0000313" key="1">
    <source>
        <dbReference type="EMBL" id="ADU30498.1"/>
    </source>
</evidence>